<dbReference type="EMBL" id="JABANE010000019">
    <property type="protein sequence ID" value="NME68082.1"/>
    <property type="molecule type" value="Genomic_DNA"/>
</dbReference>
<accession>A0A7X9P3U5</accession>
<evidence type="ECO:0000256" key="3">
    <source>
        <dbReference type="SAM" id="SignalP"/>
    </source>
</evidence>
<name>A0A7X9P3U5_9BACT</name>
<dbReference type="Gene3D" id="3.75.10.10">
    <property type="entry name" value="L-arginine/glycine Amidinotransferase, Chain A"/>
    <property type="match status" value="1"/>
</dbReference>
<keyword evidence="3" id="KW-0732">Signal</keyword>
<feature type="signal peptide" evidence="3">
    <location>
        <begin position="1"/>
        <end position="19"/>
    </location>
</feature>
<sequence>MKYRSNFIAVICFSIFAFVAFNSVEKPNAKKDIRNNHEWDQVEEIVVGRWVTDAFEIPMVSEEVKNLYPYISDSSFNYMIKAQGHILSDLYPQDDQEFYTEQENLVKVVESLGVKVRRPDELEVHSIATSQPYSRDPIITIGNKVIIANMNLEARRLETANYRRIALDLARNYNGEVVNMPANKAGLHEDNIYLEGGDVFVNGKEIYVGLSGNASNQAGVEWLQKELGNDYKVHGIKLQHHVLHLDCAMMLLNDHQGVVCKDDFVDFDALPESLRNYEWVEVKPEQAQLMATNGMVINDHTVIVTNAFPEVSKRIRAFGIDVIEIPFRKANYFGGGIRCSYQPIYRQ</sequence>
<keyword evidence="2" id="KW-0808">Transferase</keyword>
<dbReference type="GO" id="GO:0015067">
    <property type="term" value="F:amidinotransferase activity"/>
    <property type="evidence" value="ECO:0007669"/>
    <property type="project" value="InterPro"/>
</dbReference>
<dbReference type="RefSeq" id="WP_169656395.1">
    <property type="nucleotide sequence ID" value="NZ_JABANE010000019.1"/>
</dbReference>
<dbReference type="PANTHER" id="PTHR10488">
    <property type="entry name" value="GLYCINE AMIDINOTRANSFERASE, MITOCHONDRIAL"/>
    <property type="match status" value="1"/>
</dbReference>
<evidence type="ECO:0000313" key="4">
    <source>
        <dbReference type="EMBL" id="NME68082.1"/>
    </source>
</evidence>
<dbReference type="PANTHER" id="PTHR10488:SF1">
    <property type="entry name" value="GLYCINE AMIDINOTRANSFERASE, MITOCHONDRIAL"/>
    <property type="match status" value="1"/>
</dbReference>
<feature type="chain" id="PRO_5030848394" description="Amidinotransferase" evidence="3">
    <location>
        <begin position="20"/>
        <end position="347"/>
    </location>
</feature>
<dbReference type="Pfam" id="PF19420">
    <property type="entry name" value="DDAH_eukar"/>
    <property type="match status" value="1"/>
</dbReference>
<dbReference type="Proteomes" id="UP000576082">
    <property type="component" value="Unassembled WGS sequence"/>
</dbReference>
<evidence type="ECO:0000313" key="5">
    <source>
        <dbReference type="Proteomes" id="UP000576082"/>
    </source>
</evidence>
<dbReference type="SUPFAM" id="SSF55909">
    <property type="entry name" value="Pentein"/>
    <property type="match status" value="1"/>
</dbReference>
<protein>
    <recommendedName>
        <fullName evidence="6">Amidinotransferase</fullName>
    </recommendedName>
</protein>
<gene>
    <name evidence="4" type="ORF">HHU12_08930</name>
</gene>
<keyword evidence="5" id="KW-1185">Reference proteome</keyword>
<comment type="caution">
    <text evidence="4">The sequence shown here is derived from an EMBL/GenBank/DDBJ whole genome shotgun (WGS) entry which is preliminary data.</text>
</comment>
<dbReference type="AlphaFoldDB" id="A0A7X9P3U5"/>
<dbReference type="InterPro" id="IPR033195">
    <property type="entry name" value="AmidinoTrfase"/>
</dbReference>
<evidence type="ECO:0000256" key="2">
    <source>
        <dbReference type="ARBA" id="ARBA00022679"/>
    </source>
</evidence>
<proteinExistence type="inferred from homology"/>
<evidence type="ECO:0008006" key="6">
    <source>
        <dbReference type="Google" id="ProtNLM"/>
    </source>
</evidence>
<organism evidence="4 5">
    <name type="scientific">Flammeovirga aprica JL-4</name>
    <dbReference type="NCBI Taxonomy" id="694437"/>
    <lineage>
        <taxon>Bacteria</taxon>
        <taxon>Pseudomonadati</taxon>
        <taxon>Bacteroidota</taxon>
        <taxon>Cytophagia</taxon>
        <taxon>Cytophagales</taxon>
        <taxon>Flammeovirgaceae</taxon>
        <taxon>Flammeovirga</taxon>
    </lineage>
</organism>
<reference evidence="4 5" key="1">
    <citation type="submission" date="2020-04" db="EMBL/GenBank/DDBJ databases">
        <title>Flammeovirga sp. SR4, a novel species isolated from seawater.</title>
        <authorList>
            <person name="Wang X."/>
        </authorList>
    </citation>
    <scope>NUCLEOTIDE SEQUENCE [LARGE SCALE GENOMIC DNA]</scope>
    <source>
        <strain evidence="4 5">ATCC 23126</strain>
    </source>
</reference>
<evidence type="ECO:0000256" key="1">
    <source>
        <dbReference type="ARBA" id="ARBA00006943"/>
    </source>
</evidence>
<comment type="similarity">
    <text evidence="1">Belongs to the amidinotransferase family.</text>
</comment>